<evidence type="ECO:0000313" key="4">
    <source>
        <dbReference type="EMBL" id="KAA8575931.1"/>
    </source>
</evidence>
<dbReference type="PANTHER" id="PTHR16184:SF6">
    <property type="entry name" value="ELONGATOR COMPLEX PROTEIN 6"/>
    <property type="match status" value="1"/>
</dbReference>
<comment type="pathway">
    <text evidence="1">tRNA modification; 5-methoxycarbonylmethyl-2-thiouridine-tRNA biosynthesis.</text>
</comment>
<feature type="region of interest" description="Disordered" evidence="3">
    <location>
        <begin position="49"/>
        <end position="79"/>
    </location>
</feature>
<dbReference type="EMBL" id="VICG01000001">
    <property type="protein sequence ID" value="KAA8575931.1"/>
    <property type="molecule type" value="Genomic_DNA"/>
</dbReference>
<keyword evidence="5" id="KW-1185">Reference proteome</keyword>
<protein>
    <recommendedName>
        <fullName evidence="6">Elongator complex protein 5</fullName>
    </recommendedName>
</protein>
<accession>A0A5M9K307</accession>
<dbReference type="Proteomes" id="UP000322873">
    <property type="component" value="Unassembled WGS sequence"/>
</dbReference>
<name>A0A5M9K307_MONFR</name>
<sequence length="221" mass="23844">MGRSKWFFLSFMRDMAFWREGARKINLDLDRLTQQNRFHFIDGLTALHLPPPTSPTPKPNTHTTPSRPHPANPLPNPHRAITTLTTANQTPNLNPKPILLIDNLDLLLATSPSPTISTALSSLLLTTTRQSVHSTILTLSIDSPLLPSSPSPPTPLSSHTSHFLLTQAHAASQILSTRLLDTGAARDVSGVLRITAGGSGDADADALEERELLYFVGGDGG</sequence>
<proteinExistence type="inferred from homology"/>
<dbReference type="PANTHER" id="PTHR16184">
    <property type="entry name" value="ELONGATOR COMPLEX PROTEIN 6"/>
    <property type="match status" value="1"/>
</dbReference>
<dbReference type="InterPro" id="IPR027417">
    <property type="entry name" value="P-loop_NTPase"/>
</dbReference>
<dbReference type="Gene3D" id="3.40.50.300">
    <property type="entry name" value="P-loop containing nucleotide triphosphate hydrolases"/>
    <property type="match status" value="1"/>
</dbReference>
<dbReference type="InterPro" id="IPR018627">
    <property type="entry name" value="ELP6"/>
</dbReference>
<feature type="compositionally biased region" description="Pro residues" evidence="3">
    <location>
        <begin position="67"/>
        <end position="76"/>
    </location>
</feature>
<dbReference type="GO" id="GO:0033588">
    <property type="term" value="C:elongator holoenzyme complex"/>
    <property type="evidence" value="ECO:0007669"/>
    <property type="project" value="InterPro"/>
</dbReference>
<evidence type="ECO:0008006" key="6">
    <source>
        <dbReference type="Google" id="ProtNLM"/>
    </source>
</evidence>
<evidence type="ECO:0000256" key="1">
    <source>
        <dbReference type="ARBA" id="ARBA00005043"/>
    </source>
</evidence>
<evidence type="ECO:0000256" key="3">
    <source>
        <dbReference type="SAM" id="MobiDB-lite"/>
    </source>
</evidence>
<evidence type="ECO:0000313" key="5">
    <source>
        <dbReference type="Proteomes" id="UP000322873"/>
    </source>
</evidence>
<feature type="compositionally biased region" description="Pro residues" evidence="3">
    <location>
        <begin position="49"/>
        <end position="58"/>
    </location>
</feature>
<dbReference type="GO" id="GO:0002098">
    <property type="term" value="P:tRNA wobble uridine modification"/>
    <property type="evidence" value="ECO:0007669"/>
    <property type="project" value="InterPro"/>
</dbReference>
<evidence type="ECO:0000256" key="2">
    <source>
        <dbReference type="ARBA" id="ARBA00008837"/>
    </source>
</evidence>
<comment type="caution">
    <text evidence="4">The sequence shown here is derived from an EMBL/GenBank/DDBJ whole genome shotgun (WGS) entry which is preliminary data.</text>
</comment>
<organism evidence="4 5">
    <name type="scientific">Monilinia fructicola</name>
    <name type="common">Brown rot fungus</name>
    <name type="synonym">Ciboria fructicola</name>
    <dbReference type="NCBI Taxonomy" id="38448"/>
    <lineage>
        <taxon>Eukaryota</taxon>
        <taxon>Fungi</taxon>
        <taxon>Dikarya</taxon>
        <taxon>Ascomycota</taxon>
        <taxon>Pezizomycotina</taxon>
        <taxon>Leotiomycetes</taxon>
        <taxon>Helotiales</taxon>
        <taxon>Sclerotiniaceae</taxon>
        <taxon>Monilinia</taxon>
    </lineage>
</organism>
<dbReference type="AlphaFoldDB" id="A0A5M9K307"/>
<comment type="similarity">
    <text evidence="2">Belongs to the ELP6 family.</text>
</comment>
<gene>
    <name evidence="4" type="ORF">EYC84_006096</name>
</gene>
<dbReference type="UniPathway" id="UPA00988"/>
<reference evidence="4 5" key="1">
    <citation type="submission" date="2019-06" db="EMBL/GenBank/DDBJ databases">
        <title>Genome Sequence of the Brown Rot Fungal Pathogen Monilinia fructicola.</title>
        <authorList>
            <person name="De Miccolis Angelini R.M."/>
            <person name="Landi L."/>
            <person name="Abate D."/>
            <person name="Pollastro S."/>
            <person name="Romanazzi G."/>
            <person name="Faretra F."/>
        </authorList>
    </citation>
    <scope>NUCLEOTIDE SEQUENCE [LARGE SCALE GENOMIC DNA]</scope>
    <source>
        <strain evidence="4 5">Mfrc123</strain>
    </source>
</reference>